<evidence type="ECO:0000313" key="1">
    <source>
        <dbReference type="EMBL" id="RCN48566.1"/>
    </source>
</evidence>
<keyword evidence="2" id="KW-1185">Reference proteome</keyword>
<evidence type="ECO:0000313" key="2">
    <source>
        <dbReference type="Proteomes" id="UP000252519"/>
    </source>
</evidence>
<dbReference type="Proteomes" id="UP000252519">
    <property type="component" value="Unassembled WGS sequence"/>
</dbReference>
<name>A0A368GW25_ANCCA</name>
<reference evidence="1 2" key="1">
    <citation type="submission" date="2014-10" db="EMBL/GenBank/DDBJ databases">
        <title>Draft genome of the hookworm Ancylostoma caninum.</title>
        <authorList>
            <person name="Mitreva M."/>
        </authorList>
    </citation>
    <scope>NUCLEOTIDE SEQUENCE [LARGE SCALE GENOMIC DNA]</scope>
    <source>
        <strain evidence="1 2">Baltimore</strain>
    </source>
</reference>
<organism evidence="1 2">
    <name type="scientific">Ancylostoma caninum</name>
    <name type="common">Dog hookworm</name>
    <dbReference type="NCBI Taxonomy" id="29170"/>
    <lineage>
        <taxon>Eukaryota</taxon>
        <taxon>Metazoa</taxon>
        <taxon>Ecdysozoa</taxon>
        <taxon>Nematoda</taxon>
        <taxon>Chromadorea</taxon>
        <taxon>Rhabditida</taxon>
        <taxon>Rhabditina</taxon>
        <taxon>Rhabditomorpha</taxon>
        <taxon>Strongyloidea</taxon>
        <taxon>Ancylostomatidae</taxon>
        <taxon>Ancylostomatinae</taxon>
        <taxon>Ancylostoma</taxon>
    </lineage>
</organism>
<gene>
    <name evidence="1" type="ORF">ANCCAN_05394</name>
</gene>
<accession>A0A368GW25</accession>
<comment type="caution">
    <text evidence="1">The sequence shown here is derived from an EMBL/GenBank/DDBJ whole genome shotgun (WGS) entry which is preliminary data.</text>
</comment>
<protein>
    <submittedName>
        <fullName evidence="1">Uncharacterized protein</fullName>
    </submittedName>
</protein>
<sequence length="72" mass="8751">MAGGEFTLFLDLVRLANATRFTQLSIRGHVWSEENENFRQIYWNLRQLENYGYTQRYGRVSLPRYDVIYERK</sequence>
<dbReference type="EMBL" id="JOJR01000045">
    <property type="protein sequence ID" value="RCN48566.1"/>
    <property type="molecule type" value="Genomic_DNA"/>
</dbReference>
<dbReference type="AlphaFoldDB" id="A0A368GW25"/>
<proteinExistence type="predicted"/>
<dbReference type="OrthoDB" id="5860975at2759"/>